<dbReference type="PANTHER" id="PTHR35546">
    <property type="entry name" value="F-BOX PROTEIN INTERACTION DOMAIN PROTEIN-RELATED"/>
    <property type="match status" value="1"/>
</dbReference>
<protein>
    <recommendedName>
        <fullName evidence="5">F-box domain-containing protein</fullName>
    </recommendedName>
</protein>
<organism evidence="3 4">
    <name type="scientific">Castilleja foliolosa</name>
    <dbReference type="NCBI Taxonomy" id="1961234"/>
    <lineage>
        <taxon>Eukaryota</taxon>
        <taxon>Viridiplantae</taxon>
        <taxon>Streptophyta</taxon>
        <taxon>Embryophyta</taxon>
        <taxon>Tracheophyta</taxon>
        <taxon>Spermatophyta</taxon>
        <taxon>Magnoliopsida</taxon>
        <taxon>eudicotyledons</taxon>
        <taxon>Gunneridae</taxon>
        <taxon>Pentapetalae</taxon>
        <taxon>asterids</taxon>
        <taxon>lamiids</taxon>
        <taxon>Lamiales</taxon>
        <taxon>Orobanchaceae</taxon>
        <taxon>Pedicularideae</taxon>
        <taxon>Castillejinae</taxon>
        <taxon>Castilleja</taxon>
    </lineage>
</organism>
<dbReference type="InterPro" id="IPR036047">
    <property type="entry name" value="F-box-like_dom_sf"/>
</dbReference>
<dbReference type="NCBIfam" id="TIGR01640">
    <property type="entry name" value="F_box_assoc_1"/>
    <property type="match status" value="1"/>
</dbReference>
<evidence type="ECO:0000259" key="2">
    <source>
        <dbReference type="Pfam" id="PF08268"/>
    </source>
</evidence>
<sequence>MAKLKLSSAQIVASIDDLLIKIIQPLPLKSIFQLRLVSKYWNSLLLDPNLCLLRNRPVIGLIFEELETTDYPALNTTDVCSYIISLDKSIISPPIRKMIPRDTWYQHCKILHSCNGLLLCVSNPATGLSLKYYVCNPTTKKYITLPKVVLDHNRVSIHGMYLAFDPNKSLHYKVICLLRSSRDWLHLFDVYSSETGTWRKGGKLFKAVDFDFEDGVVYWNGAIHWVNIVTKTQKSVYFSLDCDDQTLKVFPNPPLLDKQYCKSDYYFGESCDHLHFVDSCRELDDIIVYEMKKDYSEWFVKYKVSFAEIQRDYTEWDPYSEGLMKHKVEVPGKQPVYKYKLDARIYTVVRVKNDEDSSFLVMKNRTRIARYNFKQKNCETLCDLKSVVGDRWFYWGSKLPFQCIESICSV</sequence>
<dbReference type="Pfam" id="PF08268">
    <property type="entry name" value="FBA_3"/>
    <property type="match status" value="1"/>
</dbReference>
<dbReference type="InterPro" id="IPR013187">
    <property type="entry name" value="F-box-assoc_dom_typ3"/>
</dbReference>
<dbReference type="AlphaFoldDB" id="A0ABD3BKT9"/>
<gene>
    <name evidence="3" type="ORF">CASFOL_038379</name>
</gene>
<evidence type="ECO:0000313" key="3">
    <source>
        <dbReference type="EMBL" id="KAL3618058.1"/>
    </source>
</evidence>
<dbReference type="InterPro" id="IPR017451">
    <property type="entry name" value="F-box-assoc_interact_dom"/>
</dbReference>
<evidence type="ECO:0000313" key="4">
    <source>
        <dbReference type="Proteomes" id="UP001632038"/>
    </source>
</evidence>
<feature type="domain" description="F-box associated beta-propeller type 3" evidence="2">
    <location>
        <begin position="97"/>
        <end position="251"/>
    </location>
</feature>
<comment type="caution">
    <text evidence="3">The sequence shown here is derived from an EMBL/GenBank/DDBJ whole genome shotgun (WGS) entry which is preliminary data.</text>
</comment>
<dbReference type="InterPro" id="IPR055290">
    <property type="entry name" value="At3g26010-like"/>
</dbReference>
<name>A0ABD3BKT9_9LAMI</name>
<evidence type="ECO:0000259" key="1">
    <source>
        <dbReference type="Pfam" id="PF00646"/>
    </source>
</evidence>
<dbReference type="EMBL" id="JAVIJP010000081">
    <property type="protein sequence ID" value="KAL3618058.1"/>
    <property type="molecule type" value="Genomic_DNA"/>
</dbReference>
<dbReference type="PANTHER" id="PTHR35546:SF134">
    <property type="entry name" value="F-BOX ASSOCIATED DOMAIN-CONTAINING PROTEIN"/>
    <property type="match status" value="1"/>
</dbReference>
<accession>A0ABD3BKT9</accession>
<dbReference type="Proteomes" id="UP001632038">
    <property type="component" value="Unassembled WGS sequence"/>
</dbReference>
<feature type="domain" description="F-box" evidence="1">
    <location>
        <begin position="16"/>
        <end position="51"/>
    </location>
</feature>
<keyword evidence="4" id="KW-1185">Reference proteome</keyword>
<dbReference type="InterPro" id="IPR001810">
    <property type="entry name" value="F-box_dom"/>
</dbReference>
<reference evidence="4" key="1">
    <citation type="journal article" date="2024" name="IScience">
        <title>Strigolactones Initiate the Formation of Haustorium-like Structures in Castilleja.</title>
        <authorList>
            <person name="Buerger M."/>
            <person name="Peterson D."/>
            <person name="Chory J."/>
        </authorList>
    </citation>
    <scope>NUCLEOTIDE SEQUENCE [LARGE SCALE GENOMIC DNA]</scope>
</reference>
<dbReference type="SUPFAM" id="SSF81383">
    <property type="entry name" value="F-box domain"/>
    <property type="match status" value="1"/>
</dbReference>
<evidence type="ECO:0008006" key="5">
    <source>
        <dbReference type="Google" id="ProtNLM"/>
    </source>
</evidence>
<dbReference type="Pfam" id="PF00646">
    <property type="entry name" value="F-box"/>
    <property type="match status" value="1"/>
</dbReference>
<proteinExistence type="predicted"/>